<evidence type="ECO:0000259" key="2">
    <source>
        <dbReference type="Pfam" id="PF13439"/>
    </source>
</evidence>
<dbReference type="InterPro" id="IPR001296">
    <property type="entry name" value="Glyco_trans_1"/>
</dbReference>
<dbReference type="SUPFAM" id="SSF53756">
    <property type="entry name" value="UDP-Glycosyltransferase/glycogen phosphorylase"/>
    <property type="match status" value="1"/>
</dbReference>
<dbReference type="Gene3D" id="3.40.50.2000">
    <property type="entry name" value="Glycogen Phosphorylase B"/>
    <property type="match status" value="2"/>
</dbReference>
<dbReference type="Pfam" id="PF00534">
    <property type="entry name" value="Glycos_transf_1"/>
    <property type="match status" value="1"/>
</dbReference>
<gene>
    <name evidence="3" type="ORF">ENO47_00585</name>
</gene>
<dbReference type="CDD" id="cd03801">
    <property type="entry name" value="GT4_PimA-like"/>
    <property type="match status" value="1"/>
</dbReference>
<sequence>MKIAWLNGNPNPNFGGTELHTIQMVKELSKEGIDVVLICAKGSYVDKHTEGIKKYHLSFPNSLALLSTIRLAKLLIKEKPKLIIANNGKEYVNALLAGKMAGIKVIFFRHMERMKEWMVRRFVFPYVDRFFAVSERVKENLIREGVRPERIKVIYNLIEEARFSYAEKEEGKINFLFVGKVDRGKGIFDFLEAFYKLSLERKDIEAYVVGDGKAMGEVKSFIEKYGLKDKVHLVGYTPRVEDYYKMAHVCVIPSRNTEAMTRVVIEALACGCTLVVSDVGGIKEAVEEDKNGYVFKAGDVEDLKEKMKKATERWKDFSMHSYNLYKRKFSRDVVLKSFIKELEELTH</sequence>
<accession>A0A7C2ZJ91</accession>
<dbReference type="InterPro" id="IPR028098">
    <property type="entry name" value="Glyco_trans_4-like_N"/>
</dbReference>
<comment type="caution">
    <text evidence="3">The sequence shown here is derived from an EMBL/GenBank/DDBJ whole genome shotgun (WGS) entry which is preliminary data.</text>
</comment>
<name>A0A7C2ZJ91_9AQUI</name>
<reference evidence="3" key="1">
    <citation type="journal article" date="2020" name="mSystems">
        <title>Genome- and Community-Level Interaction Insights into Carbon Utilization and Element Cycling Functions of Hydrothermarchaeota in Hydrothermal Sediment.</title>
        <authorList>
            <person name="Zhou Z."/>
            <person name="Liu Y."/>
            <person name="Xu W."/>
            <person name="Pan J."/>
            <person name="Luo Z.H."/>
            <person name="Li M."/>
        </authorList>
    </citation>
    <scope>NUCLEOTIDE SEQUENCE [LARGE SCALE GENOMIC DNA]</scope>
    <source>
        <strain evidence="3">SpSt-132</strain>
    </source>
</reference>
<dbReference type="EMBL" id="DSFP01000011">
    <property type="protein sequence ID" value="HEW45165.1"/>
    <property type="molecule type" value="Genomic_DNA"/>
</dbReference>
<keyword evidence="3" id="KW-0808">Transferase</keyword>
<dbReference type="PANTHER" id="PTHR12526">
    <property type="entry name" value="GLYCOSYLTRANSFERASE"/>
    <property type="match status" value="1"/>
</dbReference>
<feature type="domain" description="Glycosyl transferase family 1" evidence="1">
    <location>
        <begin position="167"/>
        <end position="315"/>
    </location>
</feature>
<dbReference type="PANTHER" id="PTHR12526:SF630">
    <property type="entry name" value="GLYCOSYLTRANSFERASE"/>
    <property type="match status" value="1"/>
</dbReference>
<evidence type="ECO:0000313" key="3">
    <source>
        <dbReference type="EMBL" id="HEW45165.1"/>
    </source>
</evidence>
<protein>
    <submittedName>
        <fullName evidence="3">Glycosyltransferase family 1 protein</fullName>
    </submittedName>
</protein>
<evidence type="ECO:0000259" key="1">
    <source>
        <dbReference type="Pfam" id="PF00534"/>
    </source>
</evidence>
<dbReference type="AlphaFoldDB" id="A0A7C2ZJ91"/>
<proteinExistence type="predicted"/>
<organism evidence="3">
    <name type="scientific">Hydrogenobacter sp</name>
    <dbReference type="NCBI Taxonomy" id="2152829"/>
    <lineage>
        <taxon>Bacteria</taxon>
        <taxon>Pseudomonadati</taxon>
        <taxon>Aquificota</taxon>
        <taxon>Aquificia</taxon>
        <taxon>Aquificales</taxon>
        <taxon>Aquificaceae</taxon>
        <taxon>Hydrogenobacter</taxon>
    </lineage>
</organism>
<feature type="domain" description="Glycosyltransferase subfamily 4-like N-terminal" evidence="2">
    <location>
        <begin position="14"/>
        <end position="161"/>
    </location>
</feature>
<dbReference type="GO" id="GO:0016757">
    <property type="term" value="F:glycosyltransferase activity"/>
    <property type="evidence" value="ECO:0007669"/>
    <property type="project" value="InterPro"/>
</dbReference>
<dbReference type="Pfam" id="PF13439">
    <property type="entry name" value="Glyco_transf_4"/>
    <property type="match status" value="1"/>
</dbReference>